<accession>A0AAE3M0Y1</accession>
<reference evidence="2" key="1">
    <citation type="submission" date="2022-10" db="EMBL/GenBank/DDBJ databases">
        <authorList>
            <person name="Yu W.X."/>
        </authorList>
    </citation>
    <scope>NUCLEOTIDE SEQUENCE</scope>
    <source>
        <strain evidence="2">AAT</strain>
    </source>
</reference>
<protein>
    <submittedName>
        <fullName evidence="2">DUF3857 domain-containing protein</fullName>
    </submittedName>
</protein>
<name>A0AAE3M0Y1_9BACT</name>
<dbReference type="AlphaFoldDB" id="A0AAE3M0Y1"/>
<proteinExistence type="predicted"/>
<dbReference type="Proteomes" id="UP001209229">
    <property type="component" value="Unassembled WGS sequence"/>
</dbReference>
<dbReference type="Gene3D" id="2.60.40.3140">
    <property type="match status" value="1"/>
</dbReference>
<dbReference type="Pfam" id="PF12969">
    <property type="entry name" value="DUF3857"/>
    <property type="match status" value="1"/>
</dbReference>
<gene>
    <name evidence="2" type="ORF">OM075_01205</name>
</gene>
<keyword evidence="3" id="KW-1185">Reference proteome</keyword>
<dbReference type="EMBL" id="JAPDPJ010000001">
    <property type="protein sequence ID" value="MCW3785059.1"/>
    <property type="molecule type" value="Genomic_DNA"/>
</dbReference>
<comment type="caution">
    <text evidence="2">The sequence shown here is derived from an EMBL/GenBank/DDBJ whole genome shotgun (WGS) entry which is preliminary data.</text>
</comment>
<sequence>MKNVIILISLLLSANIYSQTNYSWSAKPVFSTIATENKDENVIGIFFHEKYEYEYADDGELQMIHTLHKKFRLNNDDAIDQFNKISVSLNNVIELIDIKARTIKPNGKTIEFDKNNIKEIKDEDSHNSYKIFAIDGIEKGDDVEYMVIRKMEGSNFGRTFFQYSFPLQLATFEIISPKNLIYDVKGYNGFPNASLSELDENHNSFKCEQKDIPSIKNEKFSYLEPRKQRIEYRLNYNTAINKAQRLTWDDAAIRVYETMYLGDYNEIIDKWIQLANIDTTSEIAKIKSLEQFIKTNIYVEDFNAPELSDLEFIYENKVAGTRGDVKLYANMLKQLGIEHNLVLTSERDDVKFDADFQSWNFLDKYLIYFPKDDTYLDPSIHAYRLGTVNSALTATDGLFIVPVKIGDFESAIGKIKYIEPTPDTLNYDNMVIDIQLDIDNNTTKIKTERGLNGLSGGYISNFIGLMDAEQKQNTLKQITSTKAPNPIYNALEIRETSDKEPIKNSEFIIYSDLSTDAFLENAGNKILFNIGESIGPQTEMYFEENRTSNAENDWNRMYIREITFHVPEGYKIINPEVTKMSIVQDSIYGFVSDYVYNGDIYSVRIKEYYKNIMVKPEEFEGFKNVINAAADFNKAVLVLQEED</sequence>
<evidence type="ECO:0000313" key="3">
    <source>
        <dbReference type="Proteomes" id="UP001209229"/>
    </source>
</evidence>
<feature type="domain" description="DUF3857" evidence="1">
    <location>
        <begin position="65"/>
        <end position="215"/>
    </location>
</feature>
<dbReference type="RefSeq" id="WP_301188630.1">
    <property type="nucleotide sequence ID" value="NZ_JAPDPJ010000001.1"/>
</dbReference>
<dbReference type="InterPro" id="IPR024618">
    <property type="entry name" value="DUF3857"/>
</dbReference>
<evidence type="ECO:0000313" key="2">
    <source>
        <dbReference type="EMBL" id="MCW3785059.1"/>
    </source>
</evidence>
<evidence type="ECO:0000259" key="1">
    <source>
        <dbReference type="Pfam" id="PF12969"/>
    </source>
</evidence>
<organism evidence="2 3">
    <name type="scientific">Plebeiibacterium sediminum</name>
    <dbReference type="NCBI Taxonomy" id="2992112"/>
    <lineage>
        <taxon>Bacteria</taxon>
        <taxon>Pseudomonadati</taxon>
        <taxon>Bacteroidota</taxon>
        <taxon>Bacteroidia</taxon>
        <taxon>Marinilabiliales</taxon>
        <taxon>Marinilabiliaceae</taxon>
        <taxon>Plebeiibacterium</taxon>
    </lineage>
</organism>